<reference evidence="1" key="1">
    <citation type="journal article" date="2018" name="Genome Biol.">
        <title>SKESA: strategic k-mer extension for scrupulous assemblies.</title>
        <authorList>
            <person name="Souvorov A."/>
            <person name="Agarwala R."/>
            <person name="Lipman D.J."/>
        </authorList>
    </citation>
    <scope>NUCLEOTIDE SEQUENCE</scope>
    <source>
        <strain evidence="1">2584-68</strain>
    </source>
</reference>
<dbReference type="EMBL" id="DAATAH010000076">
    <property type="protein sequence ID" value="HAE7767245.1"/>
    <property type="molecule type" value="Genomic_DNA"/>
</dbReference>
<accession>A0A736RC89</accession>
<gene>
    <name evidence="1" type="ORF">GNB58_004321</name>
</gene>
<evidence type="ECO:0000313" key="1">
    <source>
        <dbReference type="EMBL" id="HAE7767245.1"/>
    </source>
</evidence>
<reference evidence="1" key="2">
    <citation type="submission" date="2018-07" db="EMBL/GenBank/DDBJ databases">
        <authorList>
            <consortium name="NCBI Pathogen Detection Project"/>
        </authorList>
    </citation>
    <scope>NUCLEOTIDE SEQUENCE</scope>
    <source>
        <strain evidence="1">2584-68</strain>
    </source>
</reference>
<dbReference type="AlphaFoldDB" id="A0A736RC89"/>
<name>A0A736RC89_SALHO</name>
<protein>
    <submittedName>
        <fullName evidence="1">Uncharacterized protein</fullName>
    </submittedName>
</protein>
<organism evidence="1">
    <name type="scientific">Salmonella enterica subsp. houtenae serovar 45:g,z51:-</name>
    <dbReference type="NCBI Taxonomy" id="1967611"/>
    <lineage>
        <taxon>Bacteria</taxon>
        <taxon>Pseudomonadati</taxon>
        <taxon>Pseudomonadota</taxon>
        <taxon>Gammaproteobacteria</taxon>
        <taxon>Enterobacterales</taxon>
        <taxon>Enterobacteriaceae</taxon>
        <taxon>Salmonella</taxon>
    </lineage>
</organism>
<proteinExistence type="predicted"/>
<sequence>MPPVSPREKPLAGWRLPEKREAAPAALQTRLSGYRMMSGYIRCSDRVMQ</sequence>
<comment type="caution">
    <text evidence="1">The sequence shown here is derived from an EMBL/GenBank/DDBJ whole genome shotgun (WGS) entry which is preliminary data.</text>
</comment>